<keyword evidence="11" id="KW-1185">Reference proteome</keyword>
<evidence type="ECO:0000256" key="1">
    <source>
        <dbReference type="ARBA" id="ARBA00004571"/>
    </source>
</evidence>
<comment type="subcellular location">
    <subcellularLocation>
        <location evidence="1 8">Cell outer membrane</location>
        <topology evidence="1 8">Multi-pass membrane protein</topology>
    </subcellularLocation>
</comment>
<organism evidence="10 11">
    <name type="scientific">Sphingobacterium allocomposti</name>
    <dbReference type="NCBI Taxonomy" id="415956"/>
    <lineage>
        <taxon>Bacteria</taxon>
        <taxon>Pseudomonadati</taxon>
        <taxon>Bacteroidota</taxon>
        <taxon>Sphingobacteriia</taxon>
        <taxon>Sphingobacteriales</taxon>
        <taxon>Sphingobacteriaceae</taxon>
        <taxon>Sphingobacterium</taxon>
    </lineage>
</organism>
<dbReference type="Gene3D" id="2.60.40.1120">
    <property type="entry name" value="Carboxypeptidase-like, regulatory domain"/>
    <property type="match status" value="1"/>
</dbReference>
<accession>A0A5S5D5P9</accession>
<dbReference type="InterPro" id="IPR036942">
    <property type="entry name" value="Beta-barrel_TonB_sf"/>
</dbReference>
<dbReference type="InterPro" id="IPR023997">
    <property type="entry name" value="TonB-dep_OMP_SusC/RagA_CS"/>
</dbReference>
<keyword evidence="6 8" id="KW-0472">Membrane</keyword>
<dbReference type="InterPro" id="IPR008969">
    <property type="entry name" value="CarboxyPept-like_regulatory"/>
</dbReference>
<keyword evidence="5" id="KW-0732">Signal</keyword>
<comment type="caution">
    <text evidence="10">The sequence shown here is derived from an EMBL/GenBank/DDBJ whole genome shotgun (WGS) entry which is preliminary data.</text>
</comment>
<comment type="similarity">
    <text evidence="8">Belongs to the TonB-dependent receptor family.</text>
</comment>
<sequence length="1123" mass="126092">MKKKKFVPQMAYKSHLKTFLIMKMILTFLIVCVLQVHGEILAQTITLKQRKVNIEQLFREIKRQTDYNVICSTDIMETTGPIIVVADNKKLSDFLKDVLYPQRLTYTIKDKNIIVARASVRSLPANQTSISVQQQQYTGLVVNEENDPIPGVNINIRGKNETALSDENGRFRVAAAPGDTLEFSHISYQKRQYTLRGEHQLAIEMRQKQSAVEEVVVVAYGTQRRNNLTGAISTVGSEQLERRPTVSASTALQGLAPGVTVTAQTGAPGGDGANINIRGINSFGGSDNAPLVIIDGVAGSIDNVDVNHIESISVLKDAASAAIYGSRAANGVILITTKRAKERLAIDYRNYAGWQEPTDIPTVTDGLTYMEVFNQANINDGGGAIYSEEDIEQFRAAFAKDPANYDWQKAILQGSGFTHNHYVSLMANTGIIKVSPSISYVKQEGIIKNTDFERYTLRNNMDITPNENWNIRLDLSMTNKDRLQIAEEDVVWNYLGRMPTNIPIRHNGLWSEAWVNRHPVAFIEEGGNRKVHNLELLGNLNLTYKPTDWLSLSGMVAPRYLTRNTHTFTRSVMTYNEDGSEAGAANTFTDLTETGYRYFYGTYQFTANAQKKWNEHNLRLLLGASRETYDEKYLMGYRRNFTYDTYEVLRAGADDETKNNDGSHAQWLLVSTFGRLNYDFKDRYLLEANFRYDGTSRFMANNRWAVFPSFSAGWRISEENFMQPAKPYINELKLRGSWGKLGNQNIGSSYYPFIETLNLGSTAMGGNIHQMVTLSTMANPNLRWETTTMSGFGLDALFFNKLNFTFDWYDKMTEGILLKLNTSQLTGLGAPFQNAAKVSNKGWEVSARYNDSWKDFTFGIGFNLSDVRNKIVDMRGQTSGTLLRQQEGYAINSIFGYQADGLYQSQEEIDNGPTQIGELKAGDIRYRDIAGAFDDTGNPIPDGRITDDDRVIIGSTIPRYTYGANLDFGWKGIRFSAFLQGVGKADGYLNSHYVIPAVNSSAVKEWQLDYWTEENRDASLPRLSITSSNNTQNSTFWMRSSAYLRLKNVHLGYELPKQLFANSKLGGVYLYANGQNLFTSTNFYEGYDPEINYDAGQAAGVSLGGGAYYPQVKVYTFGVDIKF</sequence>
<keyword evidence="7 8" id="KW-0998">Cell outer membrane</keyword>
<evidence type="ECO:0000313" key="10">
    <source>
        <dbReference type="EMBL" id="TYP91301.1"/>
    </source>
</evidence>
<dbReference type="GO" id="GO:0044718">
    <property type="term" value="P:siderophore transmembrane transport"/>
    <property type="evidence" value="ECO:0007669"/>
    <property type="project" value="TreeGrafter"/>
</dbReference>
<dbReference type="Pfam" id="PF13715">
    <property type="entry name" value="CarbopepD_reg_2"/>
    <property type="match status" value="1"/>
</dbReference>
<name>A0A5S5D5P9_9SPHI</name>
<dbReference type="Proteomes" id="UP000325105">
    <property type="component" value="Unassembled WGS sequence"/>
</dbReference>
<evidence type="ECO:0000256" key="8">
    <source>
        <dbReference type="PROSITE-ProRule" id="PRU01360"/>
    </source>
</evidence>
<keyword evidence="4 8" id="KW-0812">Transmembrane</keyword>
<dbReference type="GO" id="GO:0015344">
    <property type="term" value="F:siderophore uptake transmembrane transporter activity"/>
    <property type="evidence" value="ECO:0007669"/>
    <property type="project" value="TreeGrafter"/>
</dbReference>
<dbReference type="InterPro" id="IPR037066">
    <property type="entry name" value="Plug_dom_sf"/>
</dbReference>
<dbReference type="NCBIfam" id="TIGR04056">
    <property type="entry name" value="OMP_RagA_SusC"/>
    <property type="match status" value="1"/>
</dbReference>
<gene>
    <name evidence="10" type="ORF">BC792_1209</name>
</gene>
<dbReference type="InterPro" id="IPR012910">
    <property type="entry name" value="Plug_dom"/>
</dbReference>
<keyword evidence="3 8" id="KW-1134">Transmembrane beta strand</keyword>
<dbReference type="PANTHER" id="PTHR30069:SF29">
    <property type="entry name" value="HEMOGLOBIN AND HEMOGLOBIN-HAPTOGLOBIN-BINDING PROTEIN 1-RELATED"/>
    <property type="match status" value="1"/>
</dbReference>
<protein>
    <submittedName>
        <fullName evidence="10">TonB-linked SusC/RagA family outer membrane protein</fullName>
    </submittedName>
</protein>
<keyword evidence="2 8" id="KW-0813">Transport</keyword>
<dbReference type="Gene3D" id="2.170.130.10">
    <property type="entry name" value="TonB-dependent receptor, plug domain"/>
    <property type="match status" value="1"/>
</dbReference>
<dbReference type="Pfam" id="PF07715">
    <property type="entry name" value="Plug"/>
    <property type="match status" value="1"/>
</dbReference>
<evidence type="ECO:0000256" key="5">
    <source>
        <dbReference type="ARBA" id="ARBA00022729"/>
    </source>
</evidence>
<reference evidence="10 11" key="1">
    <citation type="submission" date="2019-07" db="EMBL/GenBank/DDBJ databases">
        <title>Genomic Encyclopedia of Archaeal and Bacterial Type Strains, Phase II (KMG-II): from individual species to whole genera.</title>
        <authorList>
            <person name="Goeker M."/>
        </authorList>
    </citation>
    <scope>NUCLEOTIDE SEQUENCE [LARGE SCALE GENOMIC DNA]</scope>
    <source>
        <strain evidence="10 11">DSM 18850</strain>
    </source>
</reference>
<evidence type="ECO:0000256" key="2">
    <source>
        <dbReference type="ARBA" id="ARBA00022448"/>
    </source>
</evidence>
<evidence type="ECO:0000256" key="4">
    <source>
        <dbReference type="ARBA" id="ARBA00022692"/>
    </source>
</evidence>
<dbReference type="InterPro" id="IPR023996">
    <property type="entry name" value="TonB-dep_OMP_SusC/RagA"/>
</dbReference>
<evidence type="ECO:0000256" key="7">
    <source>
        <dbReference type="ARBA" id="ARBA00023237"/>
    </source>
</evidence>
<dbReference type="AlphaFoldDB" id="A0A5S5D5P9"/>
<dbReference type="Gene3D" id="2.40.170.20">
    <property type="entry name" value="TonB-dependent receptor, beta-barrel domain"/>
    <property type="match status" value="1"/>
</dbReference>
<dbReference type="EMBL" id="VNHX01000020">
    <property type="protein sequence ID" value="TYP91301.1"/>
    <property type="molecule type" value="Genomic_DNA"/>
</dbReference>
<dbReference type="NCBIfam" id="TIGR04057">
    <property type="entry name" value="SusC_RagA_signa"/>
    <property type="match status" value="1"/>
</dbReference>
<evidence type="ECO:0000313" key="11">
    <source>
        <dbReference type="Proteomes" id="UP000325105"/>
    </source>
</evidence>
<dbReference type="SUPFAM" id="SSF56935">
    <property type="entry name" value="Porins"/>
    <property type="match status" value="1"/>
</dbReference>
<dbReference type="PROSITE" id="PS52016">
    <property type="entry name" value="TONB_DEPENDENT_REC_3"/>
    <property type="match status" value="1"/>
</dbReference>
<dbReference type="GO" id="GO:0009279">
    <property type="term" value="C:cell outer membrane"/>
    <property type="evidence" value="ECO:0007669"/>
    <property type="project" value="UniProtKB-SubCell"/>
</dbReference>
<dbReference type="SUPFAM" id="SSF49464">
    <property type="entry name" value="Carboxypeptidase regulatory domain-like"/>
    <property type="match status" value="1"/>
</dbReference>
<dbReference type="InterPro" id="IPR039426">
    <property type="entry name" value="TonB-dep_rcpt-like"/>
</dbReference>
<feature type="domain" description="TonB-dependent receptor plug" evidence="9">
    <location>
        <begin position="226"/>
        <end position="332"/>
    </location>
</feature>
<proteinExistence type="inferred from homology"/>
<dbReference type="FunFam" id="2.170.130.10:FF:000003">
    <property type="entry name" value="SusC/RagA family TonB-linked outer membrane protein"/>
    <property type="match status" value="1"/>
</dbReference>
<evidence type="ECO:0000259" key="9">
    <source>
        <dbReference type="Pfam" id="PF07715"/>
    </source>
</evidence>
<evidence type="ECO:0000256" key="6">
    <source>
        <dbReference type="ARBA" id="ARBA00023136"/>
    </source>
</evidence>
<dbReference type="PANTHER" id="PTHR30069">
    <property type="entry name" value="TONB-DEPENDENT OUTER MEMBRANE RECEPTOR"/>
    <property type="match status" value="1"/>
</dbReference>
<evidence type="ECO:0000256" key="3">
    <source>
        <dbReference type="ARBA" id="ARBA00022452"/>
    </source>
</evidence>